<accession>A0A9D1K5V6</accession>
<name>A0A9D1K5V6_9BACT</name>
<dbReference type="EMBL" id="DVJO01000209">
    <property type="protein sequence ID" value="HIS83814.1"/>
    <property type="molecule type" value="Genomic_DNA"/>
</dbReference>
<protein>
    <submittedName>
        <fullName evidence="1">Uncharacterized protein</fullName>
    </submittedName>
</protein>
<dbReference type="Proteomes" id="UP000824139">
    <property type="component" value="Unassembled WGS sequence"/>
</dbReference>
<gene>
    <name evidence="1" type="ORF">IAD41_09455</name>
</gene>
<dbReference type="AlphaFoldDB" id="A0A9D1K5V6"/>
<proteinExistence type="predicted"/>
<evidence type="ECO:0000313" key="2">
    <source>
        <dbReference type="Proteomes" id="UP000824139"/>
    </source>
</evidence>
<comment type="caution">
    <text evidence="1">The sequence shown here is derived from an EMBL/GenBank/DDBJ whole genome shotgun (WGS) entry which is preliminary data.</text>
</comment>
<organism evidence="1 2">
    <name type="scientific">Candidatus Scatenecus faecavium</name>
    <dbReference type="NCBI Taxonomy" id="2840915"/>
    <lineage>
        <taxon>Bacteria</taxon>
        <taxon>Candidatus Scatenecus</taxon>
    </lineage>
</organism>
<reference evidence="1" key="2">
    <citation type="journal article" date="2021" name="PeerJ">
        <title>Extensive microbial diversity within the chicken gut microbiome revealed by metagenomics and culture.</title>
        <authorList>
            <person name="Gilroy R."/>
            <person name="Ravi A."/>
            <person name="Getino M."/>
            <person name="Pursley I."/>
            <person name="Horton D.L."/>
            <person name="Alikhan N.F."/>
            <person name="Baker D."/>
            <person name="Gharbi K."/>
            <person name="Hall N."/>
            <person name="Watson M."/>
            <person name="Adriaenssens E.M."/>
            <person name="Foster-Nyarko E."/>
            <person name="Jarju S."/>
            <person name="Secka A."/>
            <person name="Antonio M."/>
            <person name="Oren A."/>
            <person name="Chaudhuri R.R."/>
            <person name="La Ragione R."/>
            <person name="Hildebrand F."/>
            <person name="Pallen M.J."/>
        </authorList>
    </citation>
    <scope>NUCLEOTIDE SEQUENCE</scope>
    <source>
        <strain evidence="1">CHK152-2994</strain>
    </source>
</reference>
<reference evidence="1" key="1">
    <citation type="submission" date="2020-10" db="EMBL/GenBank/DDBJ databases">
        <authorList>
            <person name="Gilroy R."/>
        </authorList>
    </citation>
    <scope>NUCLEOTIDE SEQUENCE</scope>
    <source>
        <strain evidence="1">CHK152-2994</strain>
    </source>
</reference>
<evidence type="ECO:0000313" key="1">
    <source>
        <dbReference type="EMBL" id="HIS83814.1"/>
    </source>
</evidence>
<sequence>MFRKIVSKLNKQKKQKAVQGMINPISANFEPAKNDFLDGLSKRAVEMFEKNCDIKNFSKLVLSDTENASHIDMMEEMRAKGIVDPFEDEKLAELADNKKFLRDLGLL</sequence>